<comment type="caution">
    <text evidence="3">The sequence shown here is derived from an EMBL/GenBank/DDBJ whole genome shotgun (WGS) entry which is preliminary data.</text>
</comment>
<gene>
    <name evidence="3" type="ORF">DKT75_06620</name>
</gene>
<evidence type="ECO:0000313" key="3">
    <source>
        <dbReference type="EMBL" id="PWQ97587.1"/>
    </source>
</evidence>
<name>A0A317CGS0_9GAMM</name>
<evidence type="ECO:0000313" key="4">
    <source>
        <dbReference type="Proteomes" id="UP000245506"/>
    </source>
</evidence>
<dbReference type="RefSeq" id="WP_109822629.1">
    <property type="nucleotide sequence ID" value="NZ_QGKL01000019.1"/>
</dbReference>
<feature type="signal peptide" evidence="2">
    <location>
        <begin position="1"/>
        <end position="21"/>
    </location>
</feature>
<keyword evidence="4" id="KW-1185">Reference proteome</keyword>
<evidence type="ECO:0000256" key="1">
    <source>
        <dbReference type="SAM" id="MobiDB-lite"/>
    </source>
</evidence>
<sequence length="92" mass="9063">MILSKKLMATCALALLCTACATNDKDSGGQKGSKQGPPAAAFTACEAKSAGDSCSVTSQRGNVTGSCKVGPRGNSSKLACVPTGGKPSGGRR</sequence>
<evidence type="ECO:0008006" key="5">
    <source>
        <dbReference type="Google" id="ProtNLM"/>
    </source>
</evidence>
<feature type="chain" id="PRO_5016403273" description="DUF333 domain-containing protein" evidence="2">
    <location>
        <begin position="22"/>
        <end position="92"/>
    </location>
</feature>
<dbReference type="AlphaFoldDB" id="A0A317CGS0"/>
<dbReference type="Proteomes" id="UP000245506">
    <property type="component" value="Unassembled WGS sequence"/>
</dbReference>
<evidence type="ECO:0000256" key="2">
    <source>
        <dbReference type="SAM" id="SignalP"/>
    </source>
</evidence>
<dbReference type="EMBL" id="QGKL01000019">
    <property type="protein sequence ID" value="PWQ97587.1"/>
    <property type="molecule type" value="Genomic_DNA"/>
</dbReference>
<dbReference type="OrthoDB" id="5704257at2"/>
<reference evidence="3 4" key="1">
    <citation type="submission" date="2018-05" db="EMBL/GenBank/DDBJ databases">
        <title>Leucothrix arctica sp. nov., isolated from Arctic seawater.</title>
        <authorList>
            <person name="Choi A."/>
            <person name="Baek K."/>
        </authorList>
    </citation>
    <scope>NUCLEOTIDE SEQUENCE [LARGE SCALE GENOMIC DNA]</scope>
    <source>
        <strain evidence="3 4">IMCC9719</strain>
    </source>
</reference>
<protein>
    <recommendedName>
        <fullName evidence="5">DUF333 domain-containing protein</fullName>
    </recommendedName>
</protein>
<feature type="compositionally biased region" description="Polar residues" evidence="1">
    <location>
        <begin position="52"/>
        <end position="65"/>
    </location>
</feature>
<keyword evidence="2" id="KW-0732">Signal</keyword>
<feature type="region of interest" description="Disordered" evidence="1">
    <location>
        <begin position="52"/>
        <end position="92"/>
    </location>
</feature>
<accession>A0A317CGS0</accession>
<proteinExistence type="predicted"/>
<organism evidence="3 4">
    <name type="scientific">Leucothrix arctica</name>
    <dbReference type="NCBI Taxonomy" id="1481894"/>
    <lineage>
        <taxon>Bacteria</taxon>
        <taxon>Pseudomonadati</taxon>
        <taxon>Pseudomonadota</taxon>
        <taxon>Gammaproteobacteria</taxon>
        <taxon>Thiotrichales</taxon>
        <taxon>Thiotrichaceae</taxon>
        <taxon>Leucothrix</taxon>
    </lineage>
</organism>